<dbReference type="RefSeq" id="WP_228426612.1">
    <property type="nucleotide sequence ID" value="NZ_CP033920.1"/>
</dbReference>
<protein>
    <submittedName>
        <fullName evidence="1">Uncharacterized protein</fullName>
    </submittedName>
</protein>
<dbReference type="AlphaFoldDB" id="A0A376EM15"/>
<accession>A0A376EM15</accession>
<evidence type="ECO:0000313" key="1">
    <source>
        <dbReference type="EMBL" id="STD10951.1"/>
    </source>
</evidence>
<proteinExistence type="predicted"/>
<sequence length="51" mass="6051">MKKDFYLTRYALIIKRLESSPATYSQLEDYLLNSFEFQDAGILLQKHKLIP</sequence>
<reference evidence="1 2" key="1">
    <citation type="submission" date="2018-06" db="EMBL/GenBank/DDBJ databases">
        <authorList>
            <consortium name="Pathogen Informatics"/>
            <person name="Doyle S."/>
        </authorList>
    </citation>
    <scope>NUCLEOTIDE SEQUENCE [LARGE SCALE GENOMIC DNA]</scope>
    <source>
        <strain evidence="1 2">NCTC13533</strain>
    </source>
</reference>
<dbReference type="Proteomes" id="UP000255224">
    <property type="component" value="Unassembled WGS sequence"/>
</dbReference>
<organism evidence="1 2">
    <name type="scientific">Chryseobacterium carnipullorum</name>
    <dbReference type="NCBI Taxonomy" id="1124835"/>
    <lineage>
        <taxon>Bacteria</taxon>
        <taxon>Pseudomonadati</taxon>
        <taxon>Bacteroidota</taxon>
        <taxon>Flavobacteriia</taxon>
        <taxon>Flavobacteriales</taxon>
        <taxon>Weeksellaceae</taxon>
        <taxon>Chryseobacterium group</taxon>
        <taxon>Chryseobacterium</taxon>
    </lineage>
</organism>
<gene>
    <name evidence="1" type="ORF">NCTC13533_04927</name>
</gene>
<evidence type="ECO:0000313" key="2">
    <source>
        <dbReference type="Proteomes" id="UP000255224"/>
    </source>
</evidence>
<dbReference type="EMBL" id="UFVQ01000003">
    <property type="protein sequence ID" value="STD10951.1"/>
    <property type="molecule type" value="Genomic_DNA"/>
</dbReference>
<name>A0A376EM15_CHRCU</name>